<reference evidence="2 3" key="1">
    <citation type="journal article" date="2024" name="G3 (Bethesda)">
        <title>Genome assembly of Hibiscus sabdariffa L. provides insights into metabolisms of medicinal natural products.</title>
        <authorList>
            <person name="Kim T."/>
        </authorList>
    </citation>
    <scope>NUCLEOTIDE SEQUENCE [LARGE SCALE GENOMIC DNA]</scope>
    <source>
        <strain evidence="2">TK-2024</strain>
        <tissue evidence="2">Old leaves</tissue>
    </source>
</reference>
<dbReference type="InterPro" id="IPR001245">
    <property type="entry name" value="Ser-Thr/Tyr_kinase_cat_dom"/>
</dbReference>
<dbReference type="SUPFAM" id="SSF56112">
    <property type="entry name" value="Protein kinase-like (PK-like)"/>
    <property type="match status" value="1"/>
</dbReference>
<evidence type="ECO:0000313" key="3">
    <source>
        <dbReference type="Proteomes" id="UP001396334"/>
    </source>
</evidence>
<evidence type="ECO:0000313" key="2">
    <source>
        <dbReference type="EMBL" id="KAK8995234.1"/>
    </source>
</evidence>
<dbReference type="PANTHER" id="PTHR23257">
    <property type="entry name" value="SERINE-THREONINE PROTEIN KINASE"/>
    <property type="match status" value="1"/>
</dbReference>
<name>A0ABR2Q3G7_9ROSI</name>
<gene>
    <name evidence="2" type="ORF">V6N11_069677</name>
</gene>
<dbReference type="PANTHER" id="PTHR23257:SF761">
    <property type="entry name" value="PROTEIN KINASE ATN1"/>
    <property type="match status" value="1"/>
</dbReference>
<dbReference type="Gene3D" id="1.10.510.10">
    <property type="entry name" value="Transferase(Phosphotransferase) domain 1"/>
    <property type="match status" value="1"/>
</dbReference>
<dbReference type="InterPro" id="IPR011009">
    <property type="entry name" value="Kinase-like_dom_sf"/>
</dbReference>
<evidence type="ECO:0000259" key="1">
    <source>
        <dbReference type="Pfam" id="PF07714"/>
    </source>
</evidence>
<sequence>MVSRLYLLAQLYSTVTLRQGEKNHYNHKVDAYSFAIVLWELIHNKLSLGGMLNLQAAYAASFKIMIWSLNVRLSANDLSGDLAILTSCWQEDPNGRLNFSQIIQMLLHYLSIISPEPVMPPKRTISDSVVLPPESPGTSTLMYARDDAGETLGAPKENRQEVSSSALTSFIDPSKTQFHFLTVSYMSF</sequence>
<comment type="caution">
    <text evidence="2">The sequence shown here is derived from an EMBL/GenBank/DDBJ whole genome shotgun (WGS) entry which is preliminary data.</text>
</comment>
<dbReference type="InterPro" id="IPR050167">
    <property type="entry name" value="Ser_Thr_protein_kinase"/>
</dbReference>
<dbReference type="Proteomes" id="UP001396334">
    <property type="component" value="Unassembled WGS sequence"/>
</dbReference>
<keyword evidence="3" id="KW-1185">Reference proteome</keyword>
<protein>
    <recommendedName>
        <fullName evidence="1">Serine-threonine/tyrosine-protein kinase catalytic domain-containing protein</fullName>
    </recommendedName>
</protein>
<feature type="domain" description="Serine-threonine/tyrosine-protein kinase catalytic" evidence="1">
    <location>
        <begin position="22"/>
        <end position="106"/>
    </location>
</feature>
<dbReference type="Pfam" id="PF07714">
    <property type="entry name" value="PK_Tyr_Ser-Thr"/>
    <property type="match status" value="1"/>
</dbReference>
<accession>A0ABR2Q3G7</accession>
<organism evidence="2 3">
    <name type="scientific">Hibiscus sabdariffa</name>
    <name type="common">roselle</name>
    <dbReference type="NCBI Taxonomy" id="183260"/>
    <lineage>
        <taxon>Eukaryota</taxon>
        <taxon>Viridiplantae</taxon>
        <taxon>Streptophyta</taxon>
        <taxon>Embryophyta</taxon>
        <taxon>Tracheophyta</taxon>
        <taxon>Spermatophyta</taxon>
        <taxon>Magnoliopsida</taxon>
        <taxon>eudicotyledons</taxon>
        <taxon>Gunneridae</taxon>
        <taxon>Pentapetalae</taxon>
        <taxon>rosids</taxon>
        <taxon>malvids</taxon>
        <taxon>Malvales</taxon>
        <taxon>Malvaceae</taxon>
        <taxon>Malvoideae</taxon>
        <taxon>Hibiscus</taxon>
    </lineage>
</organism>
<proteinExistence type="predicted"/>
<dbReference type="EMBL" id="JBBPBN010000046">
    <property type="protein sequence ID" value="KAK8995234.1"/>
    <property type="molecule type" value="Genomic_DNA"/>
</dbReference>